<proteinExistence type="predicted"/>
<dbReference type="PROSITE" id="PS01180">
    <property type="entry name" value="CUB"/>
    <property type="match status" value="2"/>
</dbReference>
<evidence type="ECO:0000256" key="3">
    <source>
        <dbReference type="PROSITE-ProRule" id="PRU00059"/>
    </source>
</evidence>
<evidence type="ECO:0000259" key="4">
    <source>
        <dbReference type="PROSITE" id="PS01180"/>
    </source>
</evidence>
<feature type="domain" description="CUB" evidence="4">
    <location>
        <begin position="24"/>
        <end position="145"/>
    </location>
</feature>
<dbReference type="InterPro" id="IPR000859">
    <property type="entry name" value="CUB_dom"/>
</dbReference>
<reference evidence="5 6" key="1">
    <citation type="submission" date="2020-06" db="EMBL/GenBank/DDBJ databases">
        <authorList>
            <person name="Li R."/>
            <person name="Bekaert M."/>
        </authorList>
    </citation>
    <scope>NUCLEOTIDE SEQUENCE [LARGE SCALE GENOMIC DNA]</scope>
    <source>
        <strain evidence="6">wild</strain>
    </source>
</reference>
<keyword evidence="6" id="KW-1185">Reference proteome</keyword>
<keyword evidence="1" id="KW-0677">Repeat</keyword>
<dbReference type="Proteomes" id="UP000507470">
    <property type="component" value="Unassembled WGS sequence"/>
</dbReference>
<evidence type="ECO:0000313" key="5">
    <source>
        <dbReference type="EMBL" id="CAC5406821.1"/>
    </source>
</evidence>
<evidence type="ECO:0000313" key="6">
    <source>
        <dbReference type="Proteomes" id="UP000507470"/>
    </source>
</evidence>
<evidence type="ECO:0000256" key="2">
    <source>
        <dbReference type="ARBA" id="ARBA00023157"/>
    </source>
</evidence>
<dbReference type="SUPFAM" id="SSF49854">
    <property type="entry name" value="Spermadhesin, CUB domain"/>
    <property type="match status" value="2"/>
</dbReference>
<accession>A0A6J8DGU4</accession>
<dbReference type="EMBL" id="CACVKT020007264">
    <property type="protein sequence ID" value="CAC5406821.1"/>
    <property type="molecule type" value="Genomic_DNA"/>
</dbReference>
<dbReference type="InterPro" id="IPR035914">
    <property type="entry name" value="Sperma_CUB_dom_sf"/>
</dbReference>
<dbReference type="CDD" id="cd00041">
    <property type="entry name" value="CUB"/>
    <property type="match status" value="2"/>
</dbReference>
<feature type="disulfide bond" evidence="3">
    <location>
        <begin position="209"/>
        <end position="226"/>
    </location>
</feature>
<evidence type="ECO:0000256" key="1">
    <source>
        <dbReference type="ARBA" id="ARBA00022737"/>
    </source>
</evidence>
<dbReference type="Pfam" id="PF00431">
    <property type="entry name" value="CUB"/>
    <property type="match status" value="2"/>
</dbReference>
<gene>
    <name evidence="5" type="ORF">MCOR_40349</name>
</gene>
<dbReference type="AlphaFoldDB" id="A0A6J8DGU4"/>
<organism evidence="5 6">
    <name type="scientific">Mytilus coruscus</name>
    <name type="common">Sea mussel</name>
    <dbReference type="NCBI Taxonomy" id="42192"/>
    <lineage>
        <taxon>Eukaryota</taxon>
        <taxon>Metazoa</taxon>
        <taxon>Spiralia</taxon>
        <taxon>Lophotrochozoa</taxon>
        <taxon>Mollusca</taxon>
        <taxon>Bivalvia</taxon>
        <taxon>Autobranchia</taxon>
        <taxon>Pteriomorphia</taxon>
        <taxon>Mytilida</taxon>
        <taxon>Mytiloidea</taxon>
        <taxon>Mytilidae</taxon>
        <taxon>Mytilinae</taxon>
        <taxon>Mytilus</taxon>
    </lineage>
</organism>
<sequence length="292" mass="32389">MISVRYLMVWTLLSDTKYQVKTQCSGTSAEIIVGYSVSSITSPGYPNGYDGGLKCSWVARTEVQGDVLLIMSTENTLSCSSDTVNVHDGKNSSTNKLIENHCSSNGNAAQSGFGTTSAESAYIEFVSDSTSEPTEKGFIIKIISGNDFSESSCSLPVNLTASTNPQYITSPNFPEEYATYINCQWIIQNTLGRVKLNLIFMDIEEDEFCSYDYLKVTDEGYSLKLCKEKSWSEIIYVSNGTSITVDFHSDDQQTKRGFILSYQQTNLPCSYCSANITRPFYIFMFILALCLS</sequence>
<feature type="domain" description="CUB" evidence="4">
    <location>
        <begin position="153"/>
        <end position="265"/>
    </location>
</feature>
<keyword evidence="2 3" id="KW-1015">Disulfide bond</keyword>
<protein>
    <recommendedName>
        <fullName evidence="4">CUB domain-containing protein</fullName>
    </recommendedName>
</protein>
<dbReference type="SMART" id="SM00042">
    <property type="entry name" value="CUB"/>
    <property type="match status" value="2"/>
</dbReference>
<dbReference type="OrthoDB" id="6096086at2759"/>
<dbReference type="PANTHER" id="PTHR24251">
    <property type="entry name" value="OVOCHYMASE-RELATED"/>
    <property type="match status" value="1"/>
</dbReference>
<dbReference type="Gene3D" id="2.60.120.290">
    <property type="entry name" value="Spermadhesin, CUB domain"/>
    <property type="match status" value="2"/>
</dbReference>
<name>A0A6J8DGU4_MYTCO</name>
<comment type="caution">
    <text evidence="3">Lacks conserved residue(s) required for the propagation of feature annotation.</text>
</comment>